<name>A0AAD9Y0N7_COLKA</name>
<proteinExistence type="predicted"/>
<accession>A0AAD9Y0N7</accession>
<keyword evidence="2" id="KW-1185">Reference proteome</keyword>
<protein>
    <submittedName>
        <fullName evidence="1">Uncharacterized protein</fullName>
    </submittedName>
</protein>
<dbReference type="AlphaFoldDB" id="A0AAD9Y0N7"/>
<gene>
    <name evidence="1" type="ORF">CKAH01_09396</name>
</gene>
<sequence length="70" mass="7396">MATVTHGPWEGRLYLAFGSESDTKSAEDHDGFPTNGAYDRKSPTVKALAKVEAVDGSHGMLPSPDIAAHV</sequence>
<evidence type="ECO:0000313" key="2">
    <source>
        <dbReference type="Proteomes" id="UP001281614"/>
    </source>
</evidence>
<dbReference type="Proteomes" id="UP001281614">
    <property type="component" value="Unassembled WGS sequence"/>
</dbReference>
<organism evidence="1 2">
    <name type="scientific">Colletotrichum kahawae</name>
    <name type="common">Coffee berry disease fungus</name>
    <dbReference type="NCBI Taxonomy" id="34407"/>
    <lineage>
        <taxon>Eukaryota</taxon>
        <taxon>Fungi</taxon>
        <taxon>Dikarya</taxon>
        <taxon>Ascomycota</taxon>
        <taxon>Pezizomycotina</taxon>
        <taxon>Sordariomycetes</taxon>
        <taxon>Hypocreomycetidae</taxon>
        <taxon>Glomerellales</taxon>
        <taxon>Glomerellaceae</taxon>
        <taxon>Colletotrichum</taxon>
        <taxon>Colletotrichum gloeosporioides species complex</taxon>
    </lineage>
</organism>
<evidence type="ECO:0000313" key="1">
    <source>
        <dbReference type="EMBL" id="KAK2730773.1"/>
    </source>
</evidence>
<reference evidence="1" key="1">
    <citation type="submission" date="2023-02" db="EMBL/GenBank/DDBJ databases">
        <title>Colletotrichum kahawae CIFC_Que2 genome sequencing and assembly.</title>
        <authorList>
            <person name="Baroncelli R."/>
        </authorList>
    </citation>
    <scope>NUCLEOTIDE SEQUENCE</scope>
    <source>
        <strain evidence="1">CIFC_Que2</strain>
    </source>
</reference>
<dbReference type="EMBL" id="VYYT01000643">
    <property type="protein sequence ID" value="KAK2730773.1"/>
    <property type="molecule type" value="Genomic_DNA"/>
</dbReference>
<comment type="caution">
    <text evidence="1">The sequence shown here is derived from an EMBL/GenBank/DDBJ whole genome shotgun (WGS) entry which is preliminary data.</text>
</comment>